<proteinExistence type="predicted"/>
<dbReference type="Proteomes" id="UP001597427">
    <property type="component" value="Unassembled WGS sequence"/>
</dbReference>
<evidence type="ECO:0000256" key="2">
    <source>
        <dbReference type="SAM" id="SignalP"/>
    </source>
</evidence>
<dbReference type="RefSeq" id="WP_379981317.1">
    <property type="nucleotide sequence ID" value="NZ_JBHUMO010000044.1"/>
</dbReference>
<feature type="signal peptide" evidence="2">
    <location>
        <begin position="1"/>
        <end position="32"/>
    </location>
</feature>
<evidence type="ECO:0000256" key="1">
    <source>
        <dbReference type="SAM" id="MobiDB-lite"/>
    </source>
</evidence>
<accession>A0ABW5TIQ3</accession>
<dbReference type="InterPro" id="IPR044929">
    <property type="entry name" value="DNA/RNA_non-sp_Endonuclease_sf"/>
</dbReference>
<feature type="chain" id="PRO_5046715890" evidence="2">
    <location>
        <begin position="33"/>
        <end position="383"/>
    </location>
</feature>
<evidence type="ECO:0000259" key="3">
    <source>
        <dbReference type="Pfam" id="PF13930"/>
    </source>
</evidence>
<name>A0ABW5TIQ3_9ENTE</name>
<evidence type="ECO:0000313" key="4">
    <source>
        <dbReference type="EMBL" id="MFD2729191.1"/>
    </source>
</evidence>
<reference evidence="5" key="1">
    <citation type="journal article" date="2019" name="Int. J. Syst. Evol. Microbiol.">
        <title>The Global Catalogue of Microorganisms (GCM) 10K type strain sequencing project: providing services to taxonomists for standard genome sequencing and annotation.</title>
        <authorList>
            <consortium name="The Broad Institute Genomics Platform"/>
            <consortium name="The Broad Institute Genome Sequencing Center for Infectious Disease"/>
            <person name="Wu L."/>
            <person name="Ma J."/>
        </authorList>
    </citation>
    <scope>NUCLEOTIDE SEQUENCE [LARGE SCALE GENOMIC DNA]</scope>
    <source>
        <strain evidence="5">TISTR 932</strain>
    </source>
</reference>
<dbReference type="Pfam" id="PF13930">
    <property type="entry name" value="Endonuclea_NS_2"/>
    <property type="match status" value="1"/>
</dbReference>
<dbReference type="PROSITE" id="PS51257">
    <property type="entry name" value="PROKAR_LIPOPROTEIN"/>
    <property type="match status" value="1"/>
</dbReference>
<dbReference type="Gene3D" id="3.40.570.10">
    <property type="entry name" value="Extracellular Endonuclease, subunit A"/>
    <property type="match status" value="1"/>
</dbReference>
<dbReference type="InterPro" id="IPR044927">
    <property type="entry name" value="Endonuclea_NS_2"/>
</dbReference>
<feature type="region of interest" description="Disordered" evidence="1">
    <location>
        <begin position="31"/>
        <end position="80"/>
    </location>
</feature>
<feature type="compositionally biased region" description="Basic and acidic residues" evidence="1">
    <location>
        <begin position="54"/>
        <end position="80"/>
    </location>
</feature>
<keyword evidence="5" id="KW-1185">Reference proteome</keyword>
<keyword evidence="2" id="KW-0732">Signal</keyword>
<dbReference type="EMBL" id="JBHUMO010000044">
    <property type="protein sequence ID" value="MFD2729191.1"/>
    <property type="molecule type" value="Genomic_DNA"/>
</dbReference>
<feature type="compositionally biased region" description="Polar residues" evidence="1">
    <location>
        <begin position="31"/>
        <end position="52"/>
    </location>
</feature>
<organism evidence="4 5">
    <name type="scientific">Enterococcus camelliae</name>
    <dbReference type="NCBI Taxonomy" id="453959"/>
    <lineage>
        <taxon>Bacteria</taxon>
        <taxon>Bacillati</taxon>
        <taxon>Bacillota</taxon>
        <taxon>Bacilli</taxon>
        <taxon>Lactobacillales</taxon>
        <taxon>Enterococcaceae</taxon>
        <taxon>Enterococcus</taxon>
    </lineage>
</organism>
<keyword evidence="4" id="KW-0540">Nuclease</keyword>
<gene>
    <name evidence="4" type="ORF">ACFSR0_07120</name>
</gene>
<dbReference type="GO" id="GO:0004519">
    <property type="term" value="F:endonuclease activity"/>
    <property type="evidence" value="ECO:0007669"/>
    <property type="project" value="UniProtKB-KW"/>
</dbReference>
<sequence length="383" mass="42881">MKGKWYQRWQLGMLFTSMLLILGVASGCSSNAKETTQSTTTSSVNKQLQSQPEKQAKAEEAKKQAAEAKKAEEAKKQAADAKKAEEAQKLQAQIIQARQETIKELAAKEYEGTQTIEINHNVPFFTTEDLSLKKGAWESYGDLDALNRATLAEAMLNKSLMPTGERGDISSVSPTGWKNKQIKGGYLYNRSHLIGWALSGENANWKNLITGTRQLNSPEMLRFEMDVKTYLEQNPQNYVRYRVTPIFRENELLARGVEMEAQSISSDAITFHVYIFNVQQGVTLNYADGSSVVSNEFLSDEERTANEKAVQAQQAQAATQTNTVANEDKEYVNPTTGQGLIKGSKNKIYHVPGSKYYEQTTNPEAYFKTIREAEQAGYRAPKR</sequence>
<comment type="caution">
    <text evidence="4">The sequence shown here is derived from an EMBL/GenBank/DDBJ whole genome shotgun (WGS) entry which is preliminary data.</text>
</comment>
<feature type="domain" description="Type VII secretion system protein EssD-like" evidence="3">
    <location>
        <begin position="132"/>
        <end position="263"/>
    </location>
</feature>
<evidence type="ECO:0000313" key="5">
    <source>
        <dbReference type="Proteomes" id="UP001597427"/>
    </source>
</evidence>
<protein>
    <submittedName>
        <fullName evidence="4">DNA/RNA non-specific endonuclease</fullName>
    </submittedName>
</protein>
<keyword evidence="4" id="KW-0378">Hydrolase</keyword>
<keyword evidence="4" id="KW-0255">Endonuclease</keyword>